<dbReference type="EMBL" id="BK016108">
    <property type="protein sequence ID" value="DAF95314.1"/>
    <property type="molecule type" value="Genomic_DNA"/>
</dbReference>
<dbReference type="InterPro" id="IPR006944">
    <property type="entry name" value="Phage/GTA_portal"/>
</dbReference>
<feature type="compositionally biased region" description="Basic and acidic residues" evidence="1">
    <location>
        <begin position="440"/>
        <end position="455"/>
    </location>
</feature>
<evidence type="ECO:0000313" key="3">
    <source>
        <dbReference type="EMBL" id="DAF95314.1"/>
    </source>
</evidence>
<evidence type="ECO:0000259" key="2">
    <source>
        <dbReference type="Pfam" id="PF04233"/>
    </source>
</evidence>
<sequence>MTNNKGLLQRVYDAVLNRQEKPAESRANYLSDDGGVYSYNAGMPSFQGGKIKEYKDKASQVTANKGWVFAANDFIAEAFSGVEFQLVKTDRNGNRNTITEHPILSLLQSPTDSQHGMQMLYLHASYLNINGESYIVPTGENTEMRGLPAALTVLPAHLVEYKVNKDTGDEIMRYGDYYWMNTDKERQFYRDYRPNPANPRNGMSVIQAAAGAVDTDDKAVDYNQRFFANSARPSMIIESEKQMTDVAFRRLKQQLIEFYSGGQNAYVPMILGGGASAKQFVLTQRDMDFLEGRKLSRDEILAMFRVSPALLGMITSANRANMEAAEYHFAKYTLLPRVRAFCNFINKYVIDPFDPSLELTFVDFIPSDSSVEASANTAAINNWMTVNEVRKTLDLPPIEGGDVLYRPSGRVELGKSEESEPEPKTEDKEPEASESDEDKEQGNKEQDEKKLADEAKKRARRELAVMLKRAADQKKKRVKKRAADRFQQGEKRVADMQPRLDKYEASFRKAARKHFEAQRKAVIEELNEVEDGNRSLAKRDIDPVYKQLALIMSDEQWDINLQDALMPLYTTLMKEQIKDAWAQLPNFKPPKDVPAVSEFVKQRARKIAVDINDESQKQILLTLAEGIDKGESRNELRARVENIFGDMSSKRADRIARTESVRAASQADIYGWDDSDIVTGKEWHTKLGDACPFCQSLNGKIVELNKPFVELGDRLEVTTTSKAGNPVTHTLKVDYEPMVGPPSHPNCRCVLLPVIVDQN</sequence>
<dbReference type="InterPro" id="IPR006427">
    <property type="entry name" value="Portal_HK97"/>
</dbReference>
<dbReference type="Pfam" id="PF04860">
    <property type="entry name" value="Phage_portal"/>
    <property type="match status" value="1"/>
</dbReference>
<organism evidence="3">
    <name type="scientific">Phage sp. ctOz71</name>
    <dbReference type="NCBI Taxonomy" id="2825793"/>
    <lineage>
        <taxon>Viruses</taxon>
    </lineage>
</organism>
<dbReference type="NCBIfam" id="TIGR01537">
    <property type="entry name" value="portal_HK97"/>
    <property type="match status" value="1"/>
</dbReference>
<reference evidence="3" key="1">
    <citation type="journal article" date="2021" name="Proc. Natl. Acad. Sci. U.S.A.">
        <title>A Catalog of Tens of Thousands of Viruses from Human Metagenomes Reveals Hidden Associations with Chronic Diseases.</title>
        <authorList>
            <person name="Tisza M.J."/>
            <person name="Buck C.B."/>
        </authorList>
    </citation>
    <scope>NUCLEOTIDE SEQUENCE</scope>
    <source>
        <strain evidence="3">CtOz71</strain>
    </source>
</reference>
<feature type="domain" description="Phage head morphogenesis" evidence="2">
    <location>
        <begin position="618"/>
        <end position="751"/>
    </location>
</feature>
<feature type="compositionally biased region" description="Basic and acidic residues" evidence="1">
    <location>
        <begin position="412"/>
        <end position="431"/>
    </location>
</feature>
<protein>
    <submittedName>
        <fullName evidence="3">Portal protein</fullName>
    </submittedName>
</protein>
<accession>A0A8S5ULN6</accession>
<evidence type="ECO:0000256" key="1">
    <source>
        <dbReference type="SAM" id="MobiDB-lite"/>
    </source>
</evidence>
<name>A0A8S5ULN6_9VIRU</name>
<dbReference type="InterPro" id="IPR006528">
    <property type="entry name" value="Phage_head_morphogenesis_dom"/>
</dbReference>
<dbReference type="Pfam" id="PF04233">
    <property type="entry name" value="Phage_Mu_F"/>
    <property type="match status" value="1"/>
</dbReference>
<proteinExistence type="predicted"/>
<feature type="region of interest" description="Disordered" evidence="1">
    <location>
        <begin position="404"/>
        <end position="455"/>
    </location>
</feature>